<comment type="caution">
    <text evidence="2">The sequence shown here is derived from an EMBL/GenBank/DDBJ whole genome shotgun (WGS) entry which is preliminary data.</text>
</comment>
<dbReference type="Proteomes" id="UP000298030">
    <property type="component" value="Unassembled WGS sequence"/>
</dbReference>
<evidence type="ECO:0000256" key="1">
    <source>
        <dbReference type="SAM" id="Coils"/>
    </source>
</evidence>
<organism evidence="2 3">
    <name type="scientific">Coprinellus micaceus</name>
    <name type="common">Glistening ink-cap mushroom</name>
    <name type="synonym">Coprinus micaceus</name>
    <dbReference type="NCBI Taxonomy" id="71717"/>
    <lineage>
        <taxon>Eukaryota</taxon>
        <taxon>Fungi</taxon>
        <taxon>Dikarya</taxon>
        <taxon>Basidiomycota</taxon>
        <taxon>Agaricomycotina</taxon>
        <taxon>Agaricomycetes</taxon>
        <taxon>Agaricomycetidae</taxon>
        <taxon>Agaricales</taxon>
        <taxon>Agaricineae</taxon>
        <taxon>Psathyrellaceae</taxon>
        <taxon>Coprinellus</taxon>
    </lineage>
</organism>
<proteinExistence type="predicted"/>
<dbReference type="AlphaFoldDB" id="A0A4Y7TUE2"/>
<evidence type="ECO:0000313" key="3">
    <source>
        <dbReference type="Proteomes" id="UP000298030"/>
    </source>
</evidence>
<keyword evidence="1" id="KW-0175">Coiled coil</keyword>
<name>A0A4Y7TUE2_COPMI</name>
<keyword evidence="3" id="KW-1185">Reference proteome</keyword>
<feature type="coiled-coil region" evidence="1">
    <location>
        <begin position="130"/>
        <end position="157"/>
    </location>
</feature>
<dbReference type="EMBL" id="QPFP01000003">
    <property type="protein sequence ID" value="TEB37797.1"/>
    <property type="molecule type" value="Genomic_DNA"/>
</dbReference>
<reference evidence="2 3" key="1">
    <citation type="journal article" date="2019" name="Nat. Ecol. Evol.">
        <title>Megaphylogeny resolves global patterns of mushroom evolution.</title>
        <authorList>
            <person name="Varga T."/>
            <person name="Krizsan K."/>
            <person name="Foldi C."/>
            <person name="Dima B."/>
            <person name="Sanchez-Garcia M."/>
            <person name="Sanchez-Ramirez S."/>
            <person name="Szollosi G.J."/>
            <person name="Szarkandi J.G."/>
            <person name="Papp V."/>
            <person name="Albert L."/>
            <person name="Andreopoulos W."/>
            <person name="Angelini C."/>
            <person name="Antonin V."/>
            <person name="Barry K.W."/>
            <person name="Bougher N.L."/>
            <person name="Buchanan P."/>
            <person name="Buyck B."/>
            <person name="Bense V."/>
            <person name="Catcheside P."/>
            <person name="Chovatia M."/>
            <person name="Cooper J."/>
            <person name="Damon W."/>
            <person name="Desjardin D."/>
            <person name="Finy P."/>
            <person name="Geml J."/>
            <person name="Haridas S."/>
            <person name="Hughes K."/>
            <person name="Justo A."/>
            <person name="Karasinski D."/>
            <person name="Kautmanova I."/>
            <person name="Kiss B."/>
            <person name="Kocsube S."/>
            <person name="Kotiranta H."/>
            <person name="LaButti K.M."/>
            <person name="Lechner B.E."/>
            <person name="Liimatainen K."/>
            <person name="Lipzen A."/>
            <person name="Lukacs Z."/>
            <person name="Mihaltcheva S."/>
            <person name="Morgado L.N."/>
            <person name="Niskanen T."/>
            <person name="Noordeloos M.E."/>
            <person name="Ohm R.A."/>
            <person name="Ortiz-Santana B."/>
            <person name="Ovrebo C."/>
            <person name="Racz N."/>
            <person name="Riley R."/>
            <person name="Savchenko A."/>
            <person name="Shiryaev A."/>
            <person name="Soop K."/>
            <person name="Spirin V."/>
            <person name="Szebenyi C."/>
            <person name="Tomsovsky M."/>
            <person name="Tulloss R.E."/>
            <person name="Uehling J."/>
            <person name="Grigoriev I.V."/>
            <person name="Vagvolgyi C."/>
            <person name="Papp T."/>
            <person name="Martin F.M."/>
            <person name="Miettinen O."/>
            <person name="Hibbett D.S."/>
            <person name="Nagy L.G."/>
        </authorList>
    </citation>
    <scope>NUCLEOTIDE SEQUENCE [LARGE SCALE GENOMIC DNA]</scope>
    <source>
        <strain evidence="2 3">FP101781</strain>
    </source>
</reference>
<gene>
    <name evidence="2" type="ORF">FA13DRAFT_1725442</name>
</gene>
<sequence length="162" mass="18545">MADDRYQRLQAENAELKRQREELRQLKRGYKDEAERLKAEVEMLRGGARKAQTEGVGLEDATRWKAEARRLEEELRKAKEVRGPVGSVLVPPSTDDFLDAIRAQSAEIERLKETIRQSPSKNPAAEPKQVKQLLNTSRKQQAEIAKLKQELKAVDESKRALE</sequence>
<accession>A0A4Y7TUE2</accession>
<evidence type="ECO:0000313" key="2">
    <source>
        <dbReference type="EMBL" id="TEB37797.1"/>
    </source>
</evidence>
<feature type="coiled-coil region" evidence="1">
    <location>
        <begin position="2"/>
        <end position="81"/>
    </location>
</feature>
<protein>
    <submittedName>
        <fullName evidence="2">Uncharacterized protein</fullName>
    </submittedName>
</protein>